<accession>A0ABN7UBJ4</accession>
<comment type="caution">
    <text evidence="1">The sequence shown here is derived from an EMBL/GenBank/DDBJ whole genome shotgun (WGS) entry which is preliminary data.</text>
</comment>
<dbReference type="EMBL" id="CAJVQB010001926">
    <property type="protein sequence ID" value="CAG8556067.1"/>
    <property type="molecule type" value="Genomic_DNA"/>
</dbReference>
<proteinExistence type="predicted"/>
<reference evidence="1 2" key="1">
    <citation type="submission" date="2021-06" db="EMBL/GenBank/DDBJ databases">
        <authorList>
            <person name="Kallberg Y."/>
            <person name="Tangrot J."/>
            <person name="Rosling A."/>
        </authorList>
    </citation>
    <scope>NUCLEOTIDE SEQUENCE [LARGE SCALE GENOMIC DNA]</scope>
    <source>
        <strain evidence="1 2">120-4 pot B 10/14</strain>
    </source>
</reference>
<evidence type="ECO:0000313" key="1">
    <source>
        <dbReference type="EMBL" id="CAG8556067.1"/>
    </source>
</evidence>
<dbReference type="Proteomes" id="UP000789901">
    <property type="component" value="Unassembled WGS sequence"/>
</dbReference>
<keyword evidence="2" id="KW-1185">Reference proteome</keyword>
<organism evidence="1 2">
    <name type="scientific">Gigaspora margarita</name>
    <dbReference type="NCBI Taxonomy" id="4874"/>
    <lineage>
        <taxon>Eukaryota</taxon>
        <taxon>Fungi</taxon>
        <taxon>Fungi incertae sedis</taxon>
        <taxon>Mucoromycota</taxon>
        <taxon>Glomeromycotina</taxon>
        <taxon>Glomeromycetes</taxon>
        <taxon>Diversisporales</taxon>
        <taxon>Gigasporaceae</taxon>
        <taxon>Gigaspora</taxon>
    </lineage>
</organism>
<gene>
    <name evidence="1" type="ORF">GMARGA_LOCUS4792</name>
</gene>
<evidence type="ECO:0000313" key="2">
    <source>
        <dbReference type="Proteomes" id="UP000789901"/>
    </source>
</evidence>
<feature type="non-terminal residue" evidence="1">
    <location>
        <position position="1"/>
    </location>
</feature>
<sequence>DCSVPIINMSHESRNTFNAWIEKFKISTRNNSTMNSCNDFVSNEKEHIKETKIFGHA</sequence>
<protein>
    <submittedName>
        <fullName evidence="1">38025_t:CDS:1</fullName>
    </submittedName>
</protein>
<name>A0ABN7UBJ4_GIGMA</name>